<dbReference type="eggNOG" id="KOG0504">
    <property type="taxonomic scope" value="Eukaryota"/>
</dbReference>
<dbReference type="Pfam" id="PF00536">
    <property type="entry name" value="SAM_1"/>
    <property type="match status" value="1"/>
</dbReference>
<keyword evidence="4" id="KW-0217">Developmental protein</keyword>
<dbReference type="Gene3D" id="1.25.40.20">
    <property type="entry name" value="Ankyrin repeat-containing domain"/>
    <property type="match status" value="1"/>
</dbReference>
<dbReference type="PROSITE" id="PS50105">
    <property type="entry name" value="SAM_DOMAIN"/>
    <property type="match status" value="1"/>
</dbReference>
<evidence type="ECO:0000256" key="14">
    <source>
        <dbReference type="PROSITE-ProRule" id="PRU00023"/>
    </source>
</evidence>
<dbReference type="GO" id="GO:0031047">
    <property type="term" value="P:regulatory ncRNA-mediated gene silencing"/>
    <property type="evidence" value="ECO:0007669"/>
    <property type="project" value="UniProtKB-KW"/>
</dbReference>
<dbReference type="InterPro" id="IPR036770">
    <property type="entry name" value="Ankyrin_rpt-contain_sf"/>
</dbReference>
<dbReference type="AlphaFoldDB" id="T1J4E4"/>
<keyword evidence="7" id="KW-0677">Repeat</keyword>
<keyword evidence="12" id="KW-0469">Meiosis</keyword>
<keyword evidence="17" id="KW-1185">Reference proteome</keyword>
<dbReference type="GO" id="GO:0030154">
    <property type="term" value="P:cell differentiation"/>
    <property type="evidence" value="ECO:0007669"/>
    <property type="project" value="UniProtKB-KW"/>
</dbReference>
<protein>
    <recommendedName>
        <fullName evidence="3">Ankyrin repeat, SAM and basic leucine zipper domain-containing protein 1</fullName>
    </recommendedName>
    <alternativeName>
        <fullName evidence="13">Germ cell-specific ankyrin, SAM and basic leucine zipper domain-containing protein</fullName>
    </alternativeName>
</protein>
<dbReference type="EMBL" id="JH431845">
    <property type="status" value="NOT_ANNOTATED_CDS"/>
    <property type="molecule type" value="Genomic_DNA"/>
</dbReference>
<dbReference type="GO" id="GO:0071546">
    <property type="term" value="C:pi-body"/>
    <property type="evidence" value="ECO:0007669"/>
    <property type="project" value="TreeGrafter"/>
</dbReference>
<dbReference type="EnsemblMetazoa" id="SMAR008477-RA">
    <property type="protein sequence ID" value="SMAR008477-PA"/>
    <property type="gene ID" value="SMAR008477"/>
</dbReference>
<dbReference type="Pfam" id="PF12796">
    <property type="entry name" value="Ank_2"/>
    <property type="match status" value="2"/>
</dbReference>
<dbReference type="Gene3D" id="1.10.150.50">
    <property type="entry name" value="Transcription Factor, Ets-1"/>
    <property type="match status" value="1"/>
</dbReference>
<dbReference type="GO" id="GO:0007283">
    <property type="term" value="P:spermatogenesis"/>
    <property type="evidence" value="ECO:0007669"/>
    <property type="project" value="UniProtKB-KW"/>
</dbReference>
<dbReference type="InterPro" id="IPR013761">
    <property type="entry name" value="SAM/pointed_sf"/>
</dbReference>
<comment type="subcellular location">
    <subcellularLocation>
        <location evidence="1">Cytoplasm</location>
    </subcellularLocation>
</comment>
<evidence type="ECO:0000256" key="11">
    <source>
        <dbReference type="ARBA" id="ARBA00023158"/>
    </source>
</evidence>
<dbReference type="Proteomes" id="UP000014500">
    <property type="component" value="Unassembled WGS sequence"/>
</dbReference>
<dbReference type="HOGENOM" id="CLU_470343_0_0_1"/>
<dbReference type="InterPro" id="IPR001660">
    <property type="entry name" value="SAM"/>
</dbReference>
<keyword evidence="10 14" id="KW-0040">ANK repeat</keyword>
<dbReference type="OMA" id="PFMFACR"/>
<evidence type="ECO:0000256" key="7">
    <source>
        <dbReference type="ARBA" id="ARBA00022737"/>
    </source>
</evidence>
<evidence type="ECO:0000256" key="12">
    <source>
        <dbReference type="ARBA" id="ARBA00023254"/>
    </source>
</evidence>
<evidence type="ECO:0000313" key="16">
    <source>
        <dbReference type="EnsemblMetazoa" id="SMAR008477-PA"/>
    </source>
</evidence>
<dbReference type="STRING" id="126957.T1J4E4"/>
<keyword evidence="5" id="KW-0963">Cytoplasm</keyword>
<evidence type="ECO:0000256" key="1">
    <source>
        <dbReference type="ARBA" id="ARBA00004496"/>
    </source>
</evidence>
<dbReference type="PROSITE" id="PS50088">
    <property type="entry name" value="ANK_REPEAT"/>
    <property type="match status" value="4"/>
</dbReference>
<dbReference type="CDD" id="cd09521">
    <property type="entry name" value="SAM_ASZ1"/>
    <property type="match status" value="1"/>
</dbReference>
<evidence type="ECO:0000256" key="6">
    <source>
        <dbReference type="ARBA" id="ARBA00022553"/>
    </source>
</evidence>
<keyword evidence="8" id="KW-0221">Differentiation</keyword>
<comment type="subunit">
    <text evidence="2">Interacts with DDX4, PIWIL1, RANBP9 and TDRD1.</text>
</comment>
<feature type="repeat" description="ANK" evidence="14">
    <location>
        <begin position="201"/>
        <end position="233"/>
    </location>
</feature>
<reference evidence="16" key="2">
    <citation type="submission" date="2015-02" db="UniProtKB">
        <authorList>
            <consortium name="EnsemblMetazoa"/>
        </authorList>
    </citation>
    <scope>IDENTIFICATION</scope>
</reference>
<organism evidence="16 17">
    <name type="scientific">Strigamia maritima</name>
    <name type="common">European centipede</name>
    <name type="synonym">Geophilus maritimus</name>
    <dbReference type="NCBI Taxonomy" id="126957"/>
    <lineage>
        <taxon>Eukaryota</taxon>
        <taxon>Metazoa</taxon>
        <taxon>Ecdysozoa</taxon>
        <taxon>Arthropoda</taxon>
        <taxon>Myriapoda</taxon>
        <taxon>Chilopoda</taxon>
        <taxon>Pleurostigmophora</taxon>
        <taxon>Geophilomorpha</taxon>
        <taxon>Linotaeniidae</taxon>
        <taxon>Strigamia</taxon>
    </lineage>
</organism>
<keyword evidence="9" id="KW-0744">Spermatogenesis</keyword>
<feature type="domain" description="SAM" evidence="15">
    <location>
        <begin position="293"/>
        <end position="356"/>
    </location>
</feature>
<keyword evidence="11" id="KW-0943">RNA-mediated gene silencing</keyword>
<feature type="repeat" description="ANK" evidence="14">
    <location>
        <begin position="130"/>
        <end position="167"/>
    </location>
</feature>
<evidence type="ECO:0000259" key="15">
    <source>
        <dbReference type="PROSITE" id="PS50105"/>
    </source>
</evidence>
<dbReference type="InterPro" id="IPR002110">
    <property type="entry name" value="Ankyrin_rpt"/>
</dbReference>
<sequence length="465" mass="52060">MRAAGDESDSDSDDFLSFTGLAGYEHEHQNQLVHIESREFQSEQQLVEPGRSDVNGPIKTLEMCQNLEDFRIAAMNGNLEMIDKFVTDGFDVNDLLKGGWTALLYSCSGGFYRVVQYLIEHGADPNIGKDRYSPLMAACASAKPEDDVLLCVRHLLNAGAKINIVEKHEMTPLMFAAKTGKLEVVKLLIEGGADVNAKDSRGWQPLWWATNFGHGDVVKFLLEKGADPKHLGDDGETVQEVATNKGYNQIAEVLHQLQDSEDLAEIADLPFLNDLPKKEISKLPSETTSKKFEKYGDLEMFLVGLQLSELITLFQENQISFQMLLTLSDEELIKLGIAKLGVRTQILDAIRDVHKKDWTTNSIPTVRNKRHISCPEAFAIVGNISKHLRFIQSTMTYLHKQGKMNPQDLEMGKNDVNVLMLLQETERACVSLSTLETELWQGELKASLLVLLATKRQLRGEALFL</sequence>
<evidence type="ECO:0000256" key="10">
    <source>
        <dbReference type="ARBA" id="ARBA00023043"/>
    </source>
</evidence>
<proteinExistence type="predicted"/>
<evidence type="ECO:0000256" key="4">
    <source>
        <dbReference type="ARBA" id="ARBA00022473"/>
    </source>
</evidence>
<dbReference type="PROSITE" id="PS50297">
    <property type="entry name" value="ANK_REP_REGION"/>
    <property type="match status" value="3"/>
</dbReference>
<reference evidence="17" key="1">
    <citation type="submission" date="2011-05" db="EMBL/GenBank/DDBJ databases">
        <authorList>
            <person name="Richards S.R."/>
            <person name="Qu J."/>
            <person name="Jiang H."/>
            <person name="Jhangiani S.N."/>
            <person name="Agravi P."/>
            <person name="Goodspeed R."/>
            <person name="Gross S."/>
            <person name="Mandapat C."/>
            <person name="Jackson L."/>
            <person name="Mathew T."/>
            <person name="Pu L."/>
            <person name="Thornton R."/>
            <person name="Saada N."/>
            <person name="Wilczek-Boney K.B."/>
            <person name="Lee S."/>
            <person name="Kovar C."/>
            <person name="Wu Y."/>
            <person name="Scherer S.E."/>
            <person name="Worley K.C."/>
            <person name="Muzny D.M."/>
            <person name="Gibbs R."/>
        </authorList>
    </citation>
    <scope>NUCLEOTIDE SEQUENCE</scope>
    <source>
        <strain evidence="17">Brora</strain>
    </source>
</reference>
<dbReference type="PANTHER" id="PTHR24157">
    <property type="entry name" value="ANKYRIN REPEAT, SAM AND BASIC LEUCINE ZIPPER DOMAIN-CONTAINING PROTEIN 1"/>
    <property type="match status" value="1"/>
</dbReference>
<dbReference type="SMART" id="SM00454">
    <property type="entry name" value="SAM"/>
    <property type="match status" value="1"/>
</dbReference>
<keyword evidence="6" id="KW-0597">Phosphoprotein</keyword>
<name>T1J4E4_STRMM</name>
<evidence type="ECO:0000256" key="5">
    <source>
        <dbReference type="ARBA" id="ARBA00022490"/>
    </source>
</evidence>
<dbReference type="SUPFAM" id="SSF48403">
    <property type="entry name" value="Ankyrin repeat"/>
    <property type="match status" value="1"/>
</dbReference>
<evidence type="ECO:0000256" key="3">
    <source>
        <dbReference type="ARBA" id="ARBA00020117"/>
    </source>
</evidence>
<dbReference type="PhylomeDB" id="T1J4E4"/>
<dbReference type="PANTHER" id="PTHR24157:SF3">
    <property type="entry name" value="ANKYRIN REPEAT, SAM AND BASIC LEUCINE ZIPPER DOMAIN-CONTAINING PROTEIN 1"/>
    <property type="match status" value="1"/>
</dbReference>
<evidence type="ECO:0000256" key="9">
    <source>
        <dbReference type="ARBA" id="ARBA00022871"/>
    </source>
</evidence>
<feature type="repeat" description="ANK" evidence="14">
    <location>
        <begin position="98"/>
        <end position="130"/>
    </location>
</feature>
<evidence type="ECO:0000256" key="13">
    <source>
        <dbReference type="ARBA" id="ARBA00030354"/>
    </source>
</evidence>
<dbReference type="GO" id="GO:0051321">
    <property type="term" value="P:meiotic cell cycle"/>
    <property type="evidence" value="ECO:0007669"/>
    <property type="project" value="UniProtKB-KW"/>
</dbReference>
<evidence type="ECO:0000256" key="8">
    <source>
        <dbReference type="ARBA" id="ARBA00022782"/>
    </source>
</evidence>
<dbReference type="InterPro" id="IPR042650">
    <property type="entry name" value="Asz1_SAM"/>
</dbReference>
<feature type="repeat" description="ANK" evidence="14">
    <location>
        <begin position="168"/>
        <end position="200"/>
    </location>
</feature>
<dbReference type="SUPFAM" id="SSF47769">
    <property type="entry name" value="SAM/Pointed domain"/>
    <property type="match status" value="1"/>
</dbReference>
<accession>T1J4E4</accession>
<evidence type="ECO:0000313" key="17">
    <source>
        <dbReference type="Proteomes" id="UP000014500"/>
    </source>
</evidence>
<dbReference type="SMART" id="SM00248">
    <property type="entry name" value="ANK"/>
    <property type="match status" value="5"/>
</dbReference>
<evidence type="ECO:0000256" key="2">
    <source>
        <dbReference type="ARBA" id="ARBA00011479"/>
    </source>
</evidence>